<evidence type="ECO:0000256" key="4">
    <source>
        <dbReference type="SAM" id="MobiDB-lite"/>
    </source>
</evidence>
<dbReference type="SUPFAM" id="SSF50978">
    <property type="entry name" value="WD40 repeat-like"/>
    <property type="match status" value="1"/>
</dbReference>
<keyword evidence="2" id="KW-0677">Repeat</keyword>
<evidence type="ECO:0000256" key="3">
    <source>
        <dbReference type="PROSITE-ProRule" id="PRU00221"/>
    </source>
</evidence>
<feature type="repeat" description="WD" evidence="3">
    <location>
        <begin position="106"/>
        <end position="134"/>
    </location>
</feature>
<dbReference type="AlphaFoldDB" id="A0A1B7MLC7"/>
<dbReference type="InterPro" id="IPR001680">
    <property type="entry name" value="WD40_rpt"/>
</dbReference>
<dbReference type="Pfam" id="PF00400">
    <property type="entry name" value="WD40"/>
    <property type="match status" value="5"/>
</dbReference>
<protein>
    <submittedName>
        <fullName evidence="5">WD40 repeat-like protein</fullName>
    </submittedName>
</protein>
<sequence>MWTLDEASTFAQPRPTPKHEFKGHKDDIWSFVFLHDNVHIVSGSEDGTMRKWDCDTGLLVGKPWGSEEGAIYALALSPDGKTISCGRENGSVEMWNTDGKISEDTWTGHSSRVRVLSWSPSGSHIASGSQDGTILFRKTGNGEVEPEVGPIKTQQGGVGSLAYSHSGDKIASGGNNGTICIWNSNTGELLVGRMKNLGSWVESVVWSLDDSKLYSASDEFARVFDSTSGTLLHRFEHTYLMLSVALSPKHNLLAYGTQSHKLLGSFRQEYYDTVLRCVSFSQDGRYLAYIGSDLKIALWMVKDIAPELPVTSYTAGHSMQSPPPSCFEARSSQVDASSPFAQTEGDKITQEGRDNVYDDFFRSSEPSSHFAVYGSIRPRLSRLFSVRRLWNVLIPSRHDQPADQCIPLQPRINRSFFARHTGPWPVTVFAGRPRKLYWMAPRPVVLEDQSAEEENGNTNAQTGQPPSSIAAPPSVAQADSTPHRPQHPQIQPATRPVDEEYDYGCWGNFWYVVCCMSRRPRDISGVQPAAS</sequence>
<dbReference type="PROSITE" id="PS00678">
    <property type="entry name" value="WD_REPEATS_1"/>
    <property type="match status" value="1"/>
</dbReference>
<dbReference type="Gene3D" id="2.130.10.10">
    <property type="entry name" value="YVTN repeat-like/Quinoprotein amine dehydrogenase"/>
    <property type="match status" value="2"/>
</dbReference>
<organism evidence="5 6">
    <name type="scientific">Rhizopogon vinicolor AM-OR11-026</name>
    <dbReference type="NCBI Taxonomy" id="1314800"/>
    <lineage>
        <taxon>Eukaryota</taxon>
        <taxon>Fungi</taxon>
        <taxon>Dikarya</taxon>
        <taxon>Basidiomycota</taxon>
        <taxon>Agaricomycotina</taxon>
        <taxon>Agaricomycetes</taxon>
        <taxon>Agaricomycetidae</taxon>
        <taxon>Boletales</taxon>
        <taxon>Suillineae</taxon>
        <taxon>Rhizopogonaceae</taxon>
        <taxon>Rhizopogon</taxon>
    </lineage>
</organism>
<feature type="region of interest" description="Disordered" evidence="4">
    <location>
        <begin position="449"/>
        <end position="495"/>
    </location>
</feature>
<dbReference type="PANTHER" id="PTHR19879:SF9">
    <property type="entry name" value="TRANSCRIPTION INITIATION FACTOR TFIID SUBUNIT 5"/>
    <property type="match status" value="1"/>
</dbReference>
<dbReference type="SMART" id="SM00320">
    <property type="entry name" value="WD40"/>
    <property type="match status" value="6"/>
</dbReference>
<keyword evidence="6" id="KW-1185">Reference proteome</keyword>
<keyword evidence="1 3" id="KW-0853">WD repeat</keyword>
<dbReference type="InterPro" id="IPR019775">
    <property type="entry name" value="WD40_repeat_CS"/>
</dbReference>
<dbReference type="InParanoid" id="A0A1B7MLC7"/>
<feature type="compositionally biased region" description="Low complexity" evidence="4">
    <location>
        <begin position="465"/>
        <end position="478"/>
    </location>
</feature>
<dbReference type="Proteomes" id="UP000092154">
    <property type="component" value="Unassembled WGS sequence"/>
</dbReference>
<feature type="region of interest" description="Disordered" evidence="4">
    <location>
        <begin position="1"/>
        <end position="21"/>
    </location>
</feature>
<proteinExistence type="predicted"/>
<dbReference type="InterPro" id="IPR036322">
    <property type="entry name" value="WD40_repeat_dom_sf"/>
</dbReference>
<gene>
    <name evidence="5" type="ORF">K503DRAFT_786511</name>
</gene>
<dbReference type="PANTHER" id="PTHR19879">
    <property type="entry name" value="TRANSCRIPTION INITIATION FACTOR TFIID"/>
    <property type="match status" value="1"/>
</dbReference>
<evidence type="ECO:0000313" key="6">
    <source>
        <dbReference type="Proteomes" id="UP000092154"/>
    </source>
</evidence>
<evidence type="ECO:0000256" key="1">
    <source>
        <dbReference type="ARBA" id="ARBA00022574"/>
    </source>
</evidence>
<name>A0A1B7MLC7_9AGAM</name>
<dbReference type="PROSITE" id="PS50082">
    <property type="entry name" value="WD_REPEATS_2"/>
    <property type="match status" value="4"/>
</dbReference>
<accession>A0A1B7MLC7</accession>
<feature type="repeat" description="WD" evidence="3">
    <location>
        <begin position="21"/>
        <end position="53"/>
    </location>
</feature>
<feature type="repeat" description="WD" evidence="3">
    <location>
        <begin position="64"/>
        <end position="96"/>
    </location>
</feature>
<dbReference type="PROSITE" id="PS50294">
    <property type="entry name" value="WD_REPEATS_REGION"/>
    <property type="match status" value="3"/>
</dbReference>
<evidence type="ECO:0000313" key="5">
    <source>
        <dbReference type="EMBL" id="OAX33418.1"/>
    </source>
</evidence>
<dbReference type="OrthoDB" id="674604at2759"/>
<dbReference type="STRING" id="1314800.A0A1B7MLC7"/>
<reference evidence="5 6" key="1">
    <citation type="submission" date="2016-06" db="EMBL/GenBank/DDBJ databases">
        <title>Comparative genomics of the ectomycorrhizal sister species Rhizopogon vinicolor and Rhizopogon vesiculosus (Basidiomycota: Boletales) reveals a divergence of the mating type B locus.</title>
        <authorList>
            <consortium name="DOE Joint Genome Institute"/>
            <person name="Mujic A.B."/>
            <person name="Kuo A."/>
            <person name="Tritt A."/>
            <person name="Lipzen A."/>
            <person name="Chen C."/>
            <person name="Johnson J."/>
            <person name="Sharma A."/>
            <person name="Barry K."/>
            <person name="Grigoriev I.V."/>
            <person name="Spatafora J.W."/>
        </authorList>
    </citation>
    <scope>NUCLEOTIDE SEQUENCE [LARGE SCALE GENOMIC DNA]</scope>
    <source>
        <strain evidence="5 6">AM-OR11-026</strain>
    </source>
</reference>
<dbReference type="EMBL" id="KV448772">
    <property type="protein sequence ID" value="OAX33418.1"/>
    <property type="molecule type" value="Genomic_DNA"/>
</dbReference>
<dbReference type="InterPro" id="IPR015943">
    <property type="entry name" value="WD40/YVTN_repeat-like_dom_sf"/>
</dbReference>
<evidence type="ECO:0000256" key="2">
    <source>
        <dbReference type="ARBA" id="ARBA00022737"/>
    </source>
</evidence>
<feature type="repeat" description="WD" evidence="3">
    <location>
        <begin position="151"/>
        <end position="192"/>
    </location>
</feature>